<feature type="domain" description="GGDEF" evidence="3">
    <location>
        <begin position="330"/>
        <end position="468"/>
    </location>
</feature>
<dbReference type="SMART" id="SM00267">
    <property type="entry name" value="GGDEF"/>
    <property type="match status" value="1"/>
</dbReference>
<dbReference type="InterPro" id="IPR000160">
    <property type="entry name" value="GGDEF_dom"/>
</dbReference>
<evidence type="ECO:0000259" key="2">
    <source>
        <dbReference type="PROSITE" id="PS50112"/>
    </source>
</evidence>
<feature type="domain" description="PAS" evidence="2">
    <location>
        <begin position="165"/>
        <end position="236"/>
    </location>
</feature>
<sequence>MQIAIVTVLTAVILCLAIFGSGFVLFWIRRAKALQGQLIQLEASRQEYVDLLREQHGMICKFRMIDGHYRFTFGEGKLLYMRGWNQGDIGKSMEELLPPSMHEYIRGIYDRAWAGEHVQYETNINGRHYLNNVTPVFVNGEVTEVILSGSDISDGKTAIHAVEESDYRYRKLVELSPDAIIVVGEDGRIGYANERAAVLLKAKSDQQLIGMPVLKYVHPDDTECTSEYLSKTMLKVEQCVPLEIKMSRLDDVTIDVEMTSAWISVEDSPAAIVIFHDITARKLADQQRQESNRMLMRLANLDGLTGIANRRYMNDKLEQEWVLAAGRGSVPLSVVLCDIDNFKLYNDTYGHLEGDICLKKVAKALDAFEFPPGGFVARFGGEEFIAILPETDSGAAEKIALDLASVVSALGIANRHSTLTSGLVTLSLGVATAYPTTGGHWDSLIRHSDEALYRAKLLGKNQLHVYKQQQFIINEE</sequence>
<gene>
    <name evidence="4" type="ORF">ACFPOF_19730</name>
</gene>
<dbReference type="NCBIfam" id="TIGR00254">
    <property type="entry name" value="GGDEF"/>
    <property type="match status" value="1"/>
</dbReference>
<dbReference type="SUPFAM" id="SSF55073">
    <property type="entry name" value="Nucleotide cyclase"/>
    <property type="match status" value="1"/>
</dbReference>
<keyword evidence="4" id="KW-0808">Transferase</keyword>
<proteinExistence type="predicted"/>
<dbReference type="InterPro" id="IPR000014">
    <property type="entry name" value="PAS"/>
</dbReference>
<evidence type="ECO:0000313" key="5">
    <source>
        <dbReference type="Proteomes" id="UP001596113"/>
    </source>
</evidence>
<dbReference type="PANTHER" id="PTHR45138:SF9">
    <property type="entry name" value="DIGUANYLATE CYCLASE DGCM-RELATED"/>
    <property type="match status" value="1"/>
</dbReference>
<accession>A0ABW0HWR6</accession>
<keyword evidence="5" id="KW-1185">Reference proteome</keyword>
<comment type="caution">
    <text evidence="4">The sequence shown here is derived from an EMBL/GenBank/DDBJ whole genome shotgun (WGS) entry which is preliminary data.</text>
</comment>
<dbReference type="CDD" id="cd00130">
    <property type="entry name" value="PAS"/>
    <property type="match status" value="1"/>
</dbReference>
<keyword evidence="1" id="KW-1133">Transmembrane helix</keyword>
<organism evidence="4 5">
    <name type="scientific">Cohnella soli</name>
    <dbReference type="NCBI Taxonomy" id="425005"/>
    <lineage>
        <taxon>Bacteria</taxon>
        <taxon>Bacillati</taxon>
        <taxon>Bacillota</taxon>
        <taxon>Bacilli</taxon>
        <taxon>Bacillales</taxon>
        <taxon>Paenibacillaceae</taxon>
        <taxon>Cohnella</taxon>
    </lineage>
</organism>
<feature type="transmembrane region" description="Helical" evidence="1">
    <location>
        <begin position="6"/>
        <end position="28"/>
    </location>
</feature>
<evidence type="ECO:0000256" key="1">
    <source>
        <dbReference type="SAM" id="Phobius"/>
    </source>
</evidence>
<dbReference type="NCBIfam" id="TIGR00229">
    <property type="entry name" value="sensory_box"/>
    <property type="match status" value="1"/>
</dbReference>
<keyword evidence="1" id="KW-0472">Membrane</keyword>
<dbReference type="InterPro" id="IPR043128">
    <property type="entry name" value="Rev_trsase/Diguanyl_cyclase"/>
</dbReference>
<dbReference type="SUPFAM" id="SSF55785">
    <property type="entry name" value="PYP-like sensor domain (PAS domain)"/>
    <property type="match status" value="2"/>
</dbReference>
<dbReference type="Pfam" id="PF00989">
    <property type="entry name" value="PAS"/>
    <property type="match status" value="1"/>
</dbReference>
<dbReference type="PROSITE" id="PS50112">
    <property type="entry name" value="PAS"/>
    <property type="match status" value="1"/>
</dbReference>
<protein>
    <submittedName>
        <fullName evidence="4">Diguanylate cyclase domain-containing protein</fullName>
        <ecNumber evidence="4">2.7.7.65</ecNumber>
    </submittedName>
</protein>
<name>A0ABW0HWR6_9BACL</name>
<dbReference type="Gene3D" id="3.30.450.20">
    <property type="entry name" value="PAS domain"/>
    <property type="match status" value="2"/>
</dbReference>
<dbReference type="EC" id="2.7.7.65" evidence="4"/>
<dbReference type="EMBL" id="JBHSMI010000028">
    <property type="protein sequence ID" value="MFC5404978.1"/>
    <property type="molecule type" value="Genomic_DNA"/>
</dbReference>
<evidence type="ECO:0000259" key="3">
    <source>
        <dbReference type="PROSITE" id="PS50887"/>
    </source>
</evidence>
<keyword evidence="1" id="KW-0812">Transmembrane</keyword>
<evidence type="ECO:0000313" key="4">
    <source>
        <dbReference type="EMBL" id="MFC5404978.1"/>
    </source>
</evidence>
<dbReference type="PROSITE" id="PS50887">
    <property type="entry name" value="GGDEF"/>
    <property type="match status" value="1"/>
</dbReference>
<dbReference type="InterPro" id="IPR050469">
    <property type="entry name" value="Diguanylate_Cyclase"/>
</dbReference>
<dbReference type="RefSeq" id="WP_378135753.1">
    <property type="nucleotide sequence ID" value="NZ_JBHSMI010000028.1"/>
</dbReference>
<dbReference type="Gene3D" id="3.30.70.270">
    <property type="match status" value="1"/>
</dbReference>
<dbReference type="InterPro" id="IPR029787">
    <property type="entry name" value="Nucleotide_cyclase"/>
</dbReference>
<dbReference type="PANTHER" id="PTHR45138">
    <property type="entry name" value="REGULATORY COMPONENTS OF SENSORY TRANSDUCTION SYSTEM"/>
    <property type="match status" value="1"/>
</dbReference>
<dbReference type="GO" id="GO:0052621">
    <property type="term" value="F:diguanylate cyclase activity"/>
    <property type="evidence" value="ECO:0007669"/>
    <property type="project" value="UniProtKB-EC"/>
</dbReference>
<dbReference type="Pfam" id="PF00990">
    <property type="entry name" value="GGDEF"/>
    <property type="match status" value="1"/>
</dbReference>
<dbReference type="Proteomes" id="UP001596113">
    <property type="component" value="Unassembled WGS sequence"/>
</dbReference>
<reference evidence="5" key="1">
    <citation type="journal article" date="2019" name="Int. J. Syst. Evol. Microbiol.">
        <title>The Global Catalogue of Microorganisms (GCM) 10K type strain sequencing project: providing services to taxonomists for standard genome sequencing and annotation.</title>
        <authorList>
            <consortium name="The Broad Institute Genomics Platform"/>
            <consortium name="The Broad Institute Genome Sequencing Center for Infectious Disease"/>
            <person name="Wu L."/>
            <person name="Ma J."/>
        </authorList>
    </citation>
    <scope>NUCLEOTIDE SEQUENCE [LARGE SCALE GENOMIC DNA]</scope>
    <source>
        <strain evidence="5">CGMCC 1.18575</strain>
    </source>
</reference>
<dbReference type="SMART" id="SM00091">
    <property type="entry name" value="PAS"/>
    <property type="match status" value="1"/>
</dbReference>
<keyword evidence="4" id="KW-0548">Nucleotidyltransferase</keyword>
<dbReference type="CDD" id="cd01949">
    <property type="entry name" value="GGDEF"/>
    <property type="match status" value="1"/>
</dbReference>
<dbReference type="InterPro" id="IPR013767">
    <property type="entry name" value="PAS_fold"/>
</dbReference>
<dbReference type="InterPro" id="IPR035965">
    <property type="entry name" value="PAS-like_dom_sf"/>
</dbReference>